<evidence type="ECO:0000256" key="5">
    <source>
        <dbReference type="SAM" id="Phobius"/>
    </source>
</evidence>
<feature type="transmembrane region" description="Helical" evidence="5">
    <location>
        <begin position="122"/>
        <end position="139"/>
    </location>
</feature>
<evidence type="ECO:0000259" key="6">
    <source>
        <dbReference type="PROSITE" id="PS50943"/>
    </source>
</evidence>
<keyword evidence="2 5" id="KW-0812">Transmembrane</keyword>
<evidence type="ECO:0000256" key="1">
    <source>
        <dbReference type="ARBA" id="ARBA00004141"/>
    </source>
</evidence>
<dbReference type="Pfam" id="PF01381">
    <property type="entry name" value="HTH_3"/>
    <property type="match status" value="1"/>
</dbReference>
<keyword evidence="4 5" id="KW-0472">Membrane</keyword>
<dbReference type="PROSITE" id="PS50943">
    <property type="entry name" value="HTH_CROC1"/>
    <property type="match status" value="1"/>
</dbReference>
<keyword evidence="3 5" id="KW-1133">Transmembrane helix</keyword>
<dbReference type="InterPro" id="IPR001387">
    <property type="entry name" value="Cro/C1-type_HTH"/>
</dbReference>
<evidence type="ECO:0000313" key="8">
    <source>
        <dbReference type="Proteomes" id="UP000199060"/>
    </source>
</evidence>
<proteinExistence type="predicted"/>
<evidence type="ECO:0000256" key="3">
    <source>
        <dbReference type="ARBA" id="ARBA00022989"/>
    </source>
</evidence>
<keyword evidence="8" id="KW-1185">Reference proteome</keyword>
<comment type="subcellular location">
    <subcellularLocation>
        <location evidence="1">Membrane</location>
        <topology evidence="1">Multi-pass membrane protein</topology>
    </subcellularLocation>
</comment>
<evidence type="ECO:0000256" key="2">
    <source>
        <dbReference type="ARBA" id="ARBA00022692"/>
    </source>
</evidence>
<dbReference type="CDD" id="cd00093">
    <property type="entry name" value="HTH_XRE"/>
    <property type="match status" value="1"/>
</dbReference>
<dbReference type="SMART" id="SM00530">
    <property type="entry name" value="HTH_XRE"/>
    <property type="match status" value="1"/>
</dbReference>
<feature type="domain" description="HTH cro/C1-type" evidence="6">
    <location>
        <begin position="9"/>
        <end position="63"/>
    </location>
</feature>
<dbReference type="InterPro" id="IPR010982">
    <property type="entry name" value="Lambda_DNA-bd_dom_sf"/>
</dbReference>
<dbReference type="RefSeq" id="WP_169712761.1">
    <property type="nucleotide sequence ID" value="NZ_FNAC01000029.1"/>
</dbReference>
<organism evidence="7 8">
    <name type="scientific">Algoriphagus faecimaris</name>
    <dbReference type="NCBI Taxonomy" id="686796"/>
    <lineage>
        <taxon>Bacteria</taxon>
        <taxon>Pseudomonadati</taxon>
        <taxon>Bacteroidota</taxon>
        <taxon>Cytophagia</taxon>
        <taxon>Cytophagales</taxon>
        <taxon>Cyclobacteriaceae</taxon>
        <taxon>Algoriphagus</taxon>
    </lineage>
</organism>
<dbReference type="Proteomes" id="UP000199060">
    <property type="component" value="Unassembled WGS sequence"/>
</dbReference>
<dbReference type="EMBL" id="FNAC01000029">
    <property type="protein sequence ID" value="SDD41978.1"/>
    <property type="molecule type" value="Genomic_DNA"/>
</dbReference>
<sequence length="197" mass="22873">MENKIGQQLKNLRVQSGYSQEDLAQQAGVSLRTVQRFENAETTPRGDTVKRLFQIFGKSPEEVLDWSKEEQKGFLYTMILSGLLFLFSPMLGLVIPLVLWLNRRNKIEGVDYLGKKLVNFQLTLLIPYYIVRLIGYLRVLPSFNDGEISIGFFQWSFQLFIWSTAITFGAVILMTAVNCYRLYRNQTVFYFGIPFIR</sequence>
<dbReference type="SUPFAM" id="SSF47413">
    <property type="entry name" value="lambda repressor-like DNA-binding domains"/>
    <property type="match status" value="1"/>
</dbReference>
<protein>
    <recommendedName>
        <fullName evidence="6">HTH cro/C1-type domain-containing protein</fullName>
    </recommendedName>
</protein>
<reference evidence="8" key="1">
    <citation type="submission" date="2016-10" db="EMBL/GenBank/DDBJ databases">
        <authorList>
            <person name="Varghese N."/>
            <person name="Submissions S."/>
        </authorList>
    </citation>
    <scope>NUCLEOTIDE SEQUENCE [LARGE SCALE GENOMIC DNA]</scope>
    <source>
        <strain evidence="8">DSM 23095</strain>
    </source>
</reference>
<dbReference type="Gene3D" id="1.10.260.40">
    <property type="entry name" value="lambda repressor-like DNA-binding domains"/>
    <property type="match status" value="1"/>
</dbReference>
<feature type="transmembrane region" description="Helical" evidence="5">
    <location>
        <begin position="159"/>
        <end position="180"/>
    </location>
</feature>
<dbReference type="InterPro" id="IPR019109">
    <property type="entry name" value="MamF_MmsF"/>
</dbReference>
<feature type="transmembrane region" description="Helical" evidence="5">
    <location>
        <begin position="74"/>
        <end position="101"/>
    </location>
</feature>
<dbReference type="Pfam" id="PF09685">
    <property type="entry name" value="MamF_MmsF"/>
    <property type="match status" value="1"/>
</dbReference>
<accession>A0A1G6UKV3</accession>
<evidence type="ECO:0000256" key="4">
    <source>
        <dbReference type="ARBA" id="ARBA00023136"/>
    </source>
</evidence>
<name>A0A1G6UKV3_9BACT</name>
<dbReference type="GO" id="GO:0003677">
    <property type="term" value="F:DNA binding"/>
    <property type="evidence" value="ECO:0007669"/>
    <property type="project" value="InterPro"/>
</dbReference>
<gene>
    <name evidence="7" type="ORF">SAMN04488104_102911</name>
</gene>
<dbReference type="AlphaFoldDB" id="A0A1G6UKV3"/>
<dbReference type="STRING" id="686796.SAMN04488104_102911"/>
<evidence type="ECO:0000313" key="7">
    <source>
        <dbReference type="EMBL" id="SDD41978.1"/>
    </source>
</evidence>